<dbReference type="Pfam" id="PF13439">
    <property type="entry name" value="Glyco_transf_4"/>
    <property type="match status" value="1"/>
</dbReference>
<evidence type="ECO:0000259" key="1">
    <source>
        <dbReference type="Pfam" id="PF13439"/>
    </source>
</evidence>
<gene>
    <name evidence="2" type="ORF">EV672_101597</name>
</gene>
<protein>
    <submittedName>
        <fullName evidence="2">Glycosyltransferase involved in cell wall biosynthesis</fullName>
    </submittedName>
</protein>
<accession>A0A4R6RQI6</accession>
<name>A0A4R6RQI6_9BURK</name>
<dbReference type="PANTHER" id="PTHR12526">
    <property type="entry name" value="GLYCOSYLTRANSFERASE"/>
    <property type="match status" value="1"/>
</dbReference>
<dbReference type="PANTHER" id="PTHR12526:SF630">
    <property type="entry name" value="GLYCOSYLTRANSFERASE"/>
    <property type="match status" value="1"/>
</dbReference>
<dbReference type="InterPro" id="IPR028098">
    <property type="entry name" value="Glyco_trans_4-like_N"/>
</dbReference>
<sequence length="373" mass="40460">MRIVHVLHSHGYGGAESHVMMTMQGQRAAGHAVMFAGPLDSWLGKACAEAGIEAVHIPMHGLYDPWSHWQMRRLVQRWQPDIVHGHLIRGAAYAGRAGHMQRKPLAVCTAHATTAATHMQRCARIIAVSEAVKRNLVAAGYAAERIRVVHNGVPDGPWQGTPDELAVQRVALRRELGIPDGVFAVAHAGRFVRDKGQDLLVQAMLQTQGDAQAGVHLYLMGDPHTEFGTQLQHTLQAVRDTDARVPERIHLLGYRQDVQRLLPAFDMFALASRREEISLSVIEAFAAHLPVVATAVGGVPEIVLHEDTGLLVPTEDAAALGQAMARLHGDADLAARLAASGRQRFEQHLTAEGMVARTLDVYAQALASAPSAR</sequence>
<dbReference type="Pfam" id="PF13692">
    <property type="entry name" value="Glyco_trans_1_4"/>
    <property type="match status" value="1"/>
</dbReference>
<dbReference type="CDD" id="cd03801">
    <property type="entry name" value="GT4_PimA-like"/>
    <property type="match status" value="1"/>
</dbReference>
<comment type="caution">
    <text evidence="2">The sequence shown here is derived from an EMBL/GenBank/DDBJ whole genome shotgun (WGS) entry which is preliminary data.</text>
</comment>
<dbReference type="GO" id="GO:0016757">
    <property type="term" value="F:glycosyltransferase activity"/>
    <property type="evidence" value="ECO:0007669"/>
    <property type="project" value="UniProtKB-ARBA"/>
</dbReference>
<dbReference type="Proteomes" id="UP000294593">
    <property type="component" value="Unassembled WGS sequence"/>
</dbReference>
<evidence type="ECO:0000313" key="2">
    <source>
        <dbReference type="EMBL" id="TDP88447.1"/>
    </source>
</evidence>
<reference evidence="2 3" key="1">
    <citation type="submission" date="2019-03" db="EMBL/GenBank/DDBJ databases">
        <title>Genomic Encyclopedia of Type Strains, Phase IV (KMG-IV): sequencing the most valuable type-strain genomes for metagenomic binning, comparative biology and taxonomic classification.</title>
        <authorList>
            <person name="Goeker M."/>
        </authorList>
    </citation>
    <scope>NUCLEOTIDE SEQUENCE [LARGE SCALE GENOMIC DNA]</scope>
    <source>
        <strain evidence="2 3">DSM 11901</strain>
    </source>
</reference>
<proteinExistence type="predicted"/>
<dbReference type="AlphaFoldDB" id="A0A4R6RQI6"/>
<keyword evidence="2" id="KW-0808">Transferase</keyword>
<dbReference type="EMBL" id="SNXW01000001">
    <property type="protein sequence ID" value="TDP88447.1"/>
    <property type="molecule type" value="Genomic_DNA"/>
</dbReference>
<evidence type="ECO:0000313" key="3">
    <source>
        <dbReference type="Proteomes" id="UP000294593"/>
    </source>
</evidence>
<organism evidence="2 3">
    <name type="scientific">Aquabacterium commune</name>
    <dbReference type="NCBI Taxonomy" id="70586"/>
    <lineage>
        <taxon>Bacteria</taxon>
        <taxon>Pseudomonadati</taxon>
        <taxon>Pseudomonadota</taxon>
        <taxon>Betaproteobacteria</taxon>
        <taxon>Burkholderiales</taxon>
        <taxon>Aquabacterium</taxon>
    </lineage>
</organism>
<dbReference type="Gene3D" id="3.40.50.2000">
    <property type="entry name" value="Glycogen Phosphorylase B"/>
    <property type="match status" value="2"/>
</dbReference>
<keyword evidence="3" id="KW-1185">Reference proteome</keyword>
<feature type="domain" description="Glycosyltransferase subfamily 4-like N-terminal" evidence="1">
    <location>
        <begin position="12"/>
        <end position="154"/>
    </location>
</feature>
<dbReference type="SUPFAM" id="SSF53756">
    <property type="entry name" value="UDP-Glycosyltransferase/glycogen phosphorylase"/>
    <property type="match status" value="1"/>
</dbReference>